<gene>
    <name evidence="3" type="ORF">Cni_G26243</name>
</gene>
<dbReference type="Pfam" id="PF25070">
    <property type="entry name" value="DUF7794"/>
    <property type="match status" value="1"/>
</dbReference>
<accession>A0AAQ3QLU1</accession>
<dbReference type="PANTHER" id="PTHR37735:SF1">
    <property type="entry name" value="OS08G0567000 PROTEIN"/>
    <property type="match status" value="1"/>
</dbReference>
<evidence type="ECO:0000313" key="4">
    <source>
        <dbReference type="Proteomes" id="UP001327560"/>
    </source>
</evidence>
<evidence type="ECO:0000313" key="3">
    <source>
        <dbReference type="EMBL" id="WOL17451.1"/>
    </source>
</evidence>
<dbReference type="AlphaFoldDB" id="A0AAQ3QLU1"/>
<reference evidence="3 4" key="1">
    <citation type="submission" date="2023-10" db="EMBL/GenBank/DDBJ databases">
        <title>Chromosome-scale genome assembly provides insights into flower coloration mechanisms of Canna indica.</title>
        <authorList>
            <person name="Li C."/>
        </authorList>
    </citation>
    <scope>NUCLEOTIDE SEQUENCE [LARGE SCALE GENOMIC DNA]</scope>
    <source>
        <tissue evidence="3">Flower</tissue>
    </source>
</reference>
<dbReference type="EMBL" id="CP136897">
    <property type="protein sequence ID" value="WOL17451.1"/>
    <property type="molecule type" value="Genomic_DNA"/>
</dbReference>
<proteinExistence type="predicted"/>
<dbReference type="Proteomes" id="UP001327560">
    <property type="component" value="Chromosome 8"/>
</dbReference>
<organism evidence="3 4">
    <name type="scientific">Canna indica</name>
    <name type="common">Indian-shot</name>
    <dbReference type="NCBI Taxonomy" id="4628"/>
    <lineage>
        <taxon>Eukaryota</taxon>
        <taxon>Viridiplantae</taxon>
        <taxon>Streptophyta</taxon>
        <taxon>Embryophyta</taxon>
        <taxon>Tracheophyta</taxon>
        <taxon>Spermatophyta</taxon>
        <taxon>Magnoliopsida</taxon>
        <taxon>Liliopsida</taxon>
        <taxon>Zingiberales</taxon>
        <taxon>Cannaceae</taxon>
        <taxon>Canna</taxon>
    </lineage>
</organism>
<feature type="domain" description="DUF7794" evidence="2">
    <location>
        <begin position="83"/>
        <end position="174"/>
    </location>
</feature>
<evidence type="ECO:0000256" key="1">
    <source>
        <dbReference type="SAM" id="SignalP"/>
    </source>
</evidence>
<feature type="chain" id="PRO_5043038424" description="DUF7794 domain-containing protein" evidence="1">
    <location>
        <begin position="25"/>
        <end position="219"/>
    </location>
</feature>
<dbReference type="GO" id="GO:0012505">
    <property type="term" value="C:endomembrane system"/>
    <property type="evidence" value="ECO:0007669"/>
    <property type="project" value="TreeGrafter"/>
</dbReference>
<sequence>MDVRLIVNLSLLILALSHCLQARGESKGSVVFLGGSSQRYIRSNPQDAAWNVHSVTLNEVAATMSVLLGFAPSSSLPADSSDKKADLQFSSALVSLIRNVKKAVEIHQDLSESSVELSEIMMGHFTGIEALREEYGWGDITRQGLELLQATLKKLSDTLQVSYRGKIVGVIISNNELSSESEKLLGVTFGSRTSRMLEEVSFANSTNQKCCWSDAVWLG</sequence>
<name>A0AAQ3QLU1_9LILI</name>
<evidence type="ECO:0000259" key="2">
    <source>
        <dbReference type="Pfam" id="PF25070"/>
    </source>
</evidence>
<protein>
    <recommendedName>
        <fullName evidence="2">DUF7794 domain-containing protein</fullName>
    </recommendedName>
</protein>
<feature type="signal peptide" evidence="1">
    <location>
        <begin position="1"/>
        <end position="24"/>
    </location>
</feature>
<keyword evidence="1" id="KW-0732">Signal</keyword>
<dbReference type="PANTHER" id="PTHR37735">
    <property type="entry name" value="OS08G0567000 PROTEIN"/>
    <property type="match status" value="1"/>
</dbReference>
<dbReference type="InterPro" id="IPR056696">
    <property type="entry name" value="DUF7794"/>
</dbReference>
<keyword evidence="4" id="KW-1185">Reference proteome</keyword>